<protein>
    <submittedName>
        <fullName evidence="1">Uncharacterized protein</fullName>
    </submittedName>
</protein>
<evidence type="ECO:0000313" key="2">
    <source>
        <dbReference type="Proteomes" id="UP000245626"/>
    </source>
</evidence>
<dbReference type="EMBL" id="KZ820129">
    <property type="protein sequence ID" value="PWN48880.1"/>
    <property type="molecule type" value="Genomic_DNA"/>
</dbReference>
<organism evidence="1 2">
    <name type="scientific">Violaceomyces palustris</name>
    <dbReference type="NCBI Taxonomy" id="1673888"/>
    <lineage>
        <taxon>Eukaryota</taxon>
        <taxon>Fungi</taxon>
        <taxon>Dikarya</taxon>
        <taxon>Basidiomycota</taxon>
        <taxon>Ustilaginomycotina</taxon>
        <taxon>Ustilaginomycetes</taxon>
        <taxon>Violaceomycetales</taxon>
        <taxon>Violaceomycetaceae</taxon>
        <taxon>Violaceomyces</taxon>
    </lineage>
</organism>
<proteinExistence type="predicted"/>
<sequence>MSPDRNRSQAQGEYSVKMPPSKIAWAEEGKRYQKKECQNFEDQRELSCHVTEALHAAHPESNEQVRLEERRNFSRKLDELALDPNSAALKSDVSISLVSGAGGQYKSNADVQCIPRNKDKGRKSRRQCEAESGETGDSLGEGKLGNSGKKDGLNMGNLRVDSLDVQEERNRGTNLPRCLKRRRGSIESSQTSEIGTPQQSVNQLGTPQPGAHLVAGRKMNRSFGLGLARSSTSPVIPTLGITTLIVGTRAFECRPEVRPLELCATSSSFLVDVKTDAEDGKSCVRWAIVDMPGEESRWVPIVPTSEESNHLGLFEIMLKDIAKCWLFTSQQDGLMFLFLVPGSTSANLFEDMSAASKYYEMSTSKGGDWPNECLPQHLICLQLDIRAPTQSRWPNISIRETEEDLCEPHRSMDGRKDYCGSNSNPERAKDAIWRDLKKLLDASTISVRALEHMDAQRITCEVFGKAAKARPSQDPYSLELFRMPVLEFSVASGSVLGQGYFAQRSFRAGRNQESFAWGERIISYRFTREPLKIRCADDGGGMEGRHHQVALIIEKRVLDPGQSDASWQREVILWQKDICRIEHSDPAVCCLLNIFLKPNTPSFEGLASLNEAESENGRYRVSLHSGQVILRMAVDPAPGKCEEGVQSRELDLGGGGNVSPKGALPKWDWDSDRTNRERFCWLVAELARCLDGKGGDTEEKGARKEGERHAPKVTRMDGSRTRDLLDLLSLCR</sequence>
<accession>A0ACD0NSV0</accession>
<evidence type="ECO:0000313" key="1">
    <source>
        <dbReference type="EMBL" id="PWN48880.1"/>
    </source>
</evidence>
<gene>
    <name evidence="1" type="ORF">IE53DRAFT_370238</name>
</gene>
<reference evidence="1 2" key="1">
    <citation type="journal article" date="2018" name="Mol. Biol. Evol.">
        <title>Broad Genomic Sampling Reveals a Smut Pathogenic Ancestry of the Fungal Clade Ustilaginomycotina.</title>
        <authorList>
            <person name="Kijpornyongpan T."/>
            <person name="Mondo S.J."/>
            <person name="Barry K."/>
            <person name="Sandor L."/>
            <person name="Lee J."/>
            <person name="Lipzen A."/>
            <person name="Pangilinan J."/>
            <person name="LaButti K."/>
            <person name="Hainaut M."/>
            <person name="Henrissat B."/>
            <person name="Grigoriev I.V."/>
            <person name="Spatafora J.W."/>
            <person name="Aime M.C."/>
        </authorList>
    </citation>
    <scope>NUCLEOTIDE SEQUENCE [LARGE SCALE GENOMIC DNA]</scope>
    <source>
        <strain evidence="1 2">SA 807</strain>
    </source>
</reference>
<keyword evidence="2" id="KW-1185">Reference proteome</keyword>
<name>A0ACD0NSV0_9BASI</name>
<dbReference type="Proteomes" id="UP000245626">
    <property type="component" value="Unassembled WGS sequence"/>
</dbReference>